<dbReference type="Proteomes" id="UP001566132">
    <property type="component" value="Unassembled WGS sequence"/>
</dbReference>
<reference evidence="1 2" key="1">
    <citation type="submission" date="2024-05" db="EMBL/GenBank/DDBJ databases">
        <title>Genetic variation in Jamaican populations of the coffee berry borer (Hypothenemus hampei).</title>
        <authorList>
            <person name="Errbii M."/>
            <person name="Myrie A."/>
        </authorList>
    </citation>
    <scope>NUCLEOTIDE SEQUENCE [LARGE SCALE GENOMIC DNA]</scope>
    <source>
        <strain evidence="1">JA-Hopewell-2020-01-JO</strain>
        <tissue evidence="1">Whole body</tissue>
    </source>
</reference>
<dbReference type="Pfam" id="PF15074">
    <property type="entry name" value="CFAP90"/>
    <property type="match status" value="1"/>
</dbReference>
<dbReference type="InterPro" id="IPR027901">
    <property type="entry name" value="CFAP90"/>
</dbReference>
<evidence type="ECO:0000313" key="1">
    <source>
        <dbReference type="EMBL" id="KAL1514336.1"/>
    </source>
</evidence>
<organism evidence="1 2">
    <name type="scientific">Hypothenemus hampei</name>
    <name type="common">Coffee berry borer</name>
    <dbReference type="NCBI Taxonomy" id="57062"/>
    <lineage>
        <taxon>Eukaryota</taxon>
        <taxon>Metazoa</taxon>
        <taxon>Ecdysozoa</taxon>
        <taxon>Arthropoda</taxon>
        <taxon>Hexapoda</taxon>
        <taxon>Insecta</taxon>
        <taxon>Pterygota</taxon>
        <taxon>Neoptera</taxon>
        <taxon>Endopterygota</taxon>
        <taxon>Coleoptera</taxon>
        <taxon>Polyphaga</taxon>
        <taxon>Cucujiformia</taxon>
        <taxon>Curculionidae</taxon>
        <taxon>Scolytinae</taxon>
        <taxon>Hypothenemus</taxon>
    </lineage>
</organism>
<gene>
    <name evidence="1" type="ORF">ABEB36_003609</name>
</gene>
<dbReference type="AlphaFoldDB" id="A0ABD1FAG1"/>
<comment type="caution">
    <text evidence="1">The sequence shown here is derived from an EMBL/GenBank/DDBJ whole genome shotgun (WGS) entry which is preliminary data.</text>
</comment>
<protein>
    <submittedName>
        <fullName evidence="1">Uncharacterized protein</fullName>
    </submittedName>
</protein>
<sequence length="146" mass="17378">MPKATWFTPIARLKNREEVWTRIENNGWKTVKMDLDPEISYFNNKSCHSRMLEYDHYFAYTKTFPLWDPKKPKDNTPDLRTIRKNISEQEKDKPVPVLTSLNYGRMTLIPYGEVETTFKRFTATNDFYRKSGGLELDDKTENYANH</sequence>
<proteinExistence type="predicted"/>
<dbReference type="EMBL" id="JBDJPC010000002">
    <property type="protein sequence ID" value="KAL1514336.1"/>
    <property type="molecule type" value="Genomic_DNA"/>
</dbReference>
<name>A0ABD1FAG1_HYPHA</name>
<keyword evidence="2" id="KW-1185">Reference proteome</keyword>
<accession>A0ABD1FAG1</accession>
<evidence type="ECO:0000313" key="2">
    <source>
        <dbReference type="Proteomes" id="UP001566132"/>
    </source>
</evidence>